<reference evidence="7" key="1">
    <citation type="submission" date="2022-11" db="EMBL/GenBank/DDBJ databases">
        <authorList>
            <person name="Petersen C."/>
        </authorList>
    </citation>
    <scope>NUCLEOTIDE SEQUENCE</scope>
    <source>
        <strain evidence="7">IBT 19713</strain>
    </source>
</reference>
<evidence type="ECO:0000256" key="3">
    <source>
        <dbReference type="ARBA" id="ARBA00016197"/>
    </source>
</evidence>
<comment type="subcellular location">
    <subcellularLocation>
        <location evidence="1">Mitochondrion</location>
    </subcellularLocation>
</comment>
<dbReference type="SUPFAM" id="SSF56112">
    <property type="entry name" value="Protein kinase-like (PK-like)"/>
    <property type="match status" value="1"/>
</dbReference>
<comment type="caution">
    <text evidence="7">The sequence shown here is derived from an EMBL/GenBank/DDBJ whole genome shotgun (WGS) entry which is preliminary data.</text>
</comment>
<dbReference type="PANTHER" id="PTHR36091:SF1">
    <property type="entry name" value="ALTERED INHERITANCE OF MITOCHONDRIA PROTEIN 9, MITOCHONDRIAL"/>
    <property type="match status" value="1"/>
</dbReference>
<dbReference type="InterPro" id="IPR011009">
    <property type="entry name" value="Kinase-like_dom_sf"/>
</dbReference>
<dbReference type="EMBL" id="JAPQKS010000008">
    <property type="protein sequence ID" value="KAJ5217440.1"/>
    <property type="molecule type" value="Genomic_DNA"/>
</dbReference>
<evidence type="ECO:0000313" key="8">
    <source>
        <dbReference type="Proteomes" id="UP001150941"/>
    </source>
</evidence>
<dbReference type="OrthoDB" id="2906425at2759"/>
<evidence type="ECO:0000256" key="5">
    <source>
        <dbReference type="ARBA" id="ARBA00023128"/>
    </source>
</evidence>
<evidence type="ECO:0000256" key="1">
    <source>
        <dbReference type="ARBA" id="ARBA00004173"/>
    </source>
</evidence>
<organism evidence="7 8">
    <name type="scientific">Penicillium chermesinum</name>
    <dbReference type="NCBI Taxonomy" id="63820"/>
    <lineage>
        <taxon>Eukaryota</taxon>
        <taxon>Fungi</taxon>
        <taxon>Dikarya</taxon>
        <taxon>Ascomycota</taxon>
        <taxon>Pezizomycotina</taxon>
        <taxon>Eurotiomycetes</taxon>
        <taxon>Eurotiomycetidae</taxon>
        <taxon>Eurotiales</taxon>
        <taxon>Aspergillaceae</taxon>
        <taxon>Penicillium</taxon>
    </lineage>
</organism>
<protein>
    <recommendedName>
        <fullName evidence="3">Altered inheritance of mitochondria protein 9, mitochondrial</fullName>
    </recommendedName>
    <alternativeName>
        <fullName evidence="6">Found in mitochondrial proteome protein 29</fullName>
    </alternativeName>
</protein>
<dbReference type="GO" id="GO:0005739">
    <property type="term" value="C:mitochondrion"/>
    <property type="evidence" value="ECO:0007669"/>
    <property type="project" value="UniProtKB-SubCell"/>
</dbReference>
<comment type="similarity">
    <text evidence="2">Belongs to the AIM9 family.</text>
</comment>
<dbReference type="GeneID" id="83207047"/>
<keyword evidence="5" id="KW-0496">Mitochondrion</keyword>
<evidence type="ECO:0000256" key="2">
    <source>
        <dbReference type="ARBA" id="ARBA00005543"/>
    </source>
</evidence>
<keyword evidence="8" id="KW-1185">Reference proteome</keyword>
<dbReference type="RefSeq" id="XP_058326311.1">
    <property type="nucleotide sequence ID" value="XM_058479743.1"/>
</dbReference>
<reference evidence="7" key="2">
    <citation type="journal article" date="2023" name="IMA Fungus">
        <title>Comparative genomic study of the Penicillium genus elucidates a diverse pangenome and 15 lateral gene transfer events.</title>
        <authorList>
            <person name="Petersen C."/>
            <person name="Sorensen T."/>
            <person name="Nielsen M.R."/>
            <person name="Sondergaard T.E."/>
            <person name="Sorensen J.L."/>
            <person name="Fitzpatrick D.A."/>
            <person name="Frisvad J.C."/>
            <person name="Nielsen K.L."/>
        </authorList>
    </citation>
    <scope>NUCLEOTIDE SEQUENCE</scope>
    <source>
        <strain evidence="7">IBT 19713</strain>
    </source>
</reference>
<dbReference type="AlphaFoldDB" id="A0A9W9NCP2"/>
<evidence type="ECO:0000313" key="7">
    <source>
        <dbReference type="EMBL" id="KAJ5217440.1"/>
    </source>
</evidence>
<name>A0A9W9NCP2_9EURO</name>
<dbReference type="PANTHER" id="PTHR36091">
    <property type="entry name" value="ALTERED INHERITANCE OF MITOCHONDRIA PROTEIN 9, MITOCHONDRIAL"/>
    <property type="match status" value="1"/>
</dbReference>
<keyword evidence="4" id="KW-0809">Transit peptide</keyword>
<gene>
    <name evidence="7" type="ORF">N7468_010448</name>
</gene>
<accession>A0A9W9NCP2</accession>
<evidence type="ECO:0000256" key="4">
    <source>
        <dbReference type="ARBA" id="ARBA00022946"/>
    </source>
</evidence>
<proteinExistence type="inferred from homology"/>
<evidence type="ECO:0000256" key="6">
    <source>
        <dbReference type="ARBA" id="ARBA00031849"/>
    </source>
</evidence>
<dbReference type="InterPro" id="IPR051035">
    <property type="entry name" value="Mito_inheritance_9"/>
</dbReference>
<sequence length="553" mass="62288">MRMLSTIRKISKLASNLPEAPRSITCRAGVPITHDDLFAYTNGHFLVDEEYQFGRRYVQFDVDALCQTAAIAGGDTSQIIAIEKMEGGFSKAFLMRKANGTEVVAKIPCRIAGPPSLITAGEVGVLEYVRRHTSIPVPRVLSWSSDGSNTAGAEYIIMEKAHGVPLFQRWGSMTEFEKLQLIKNLTKLEAQLSAIQFPAYGGLYLRTGGIPGSTRPLDNDIDPSESFQIGPSCDRAFNLEMTREFNRGPCALPLFINIIYAKFSLGDTLSSFGLSIAQRALFQISSGGQQDHLSFYRGTIDQQAQLLEITLRLMKLLDSNEVLRDACQPTLWHTDLHMGNIFVSPDQPSRISTSVLPAFLQAQWPVFLRPPHNHNYVKGIFQPKLPEDFDELDEESRVIALREWSQVKLAKAYEVSTFLEDRAASNAMNVPRVFRELFTRCGEVSEVGIVPLRACLIEIFQNWSELGFSGKCPYSFSQEEIDDHERQFAEYQTWQEVRALAEECLDTDAEGWIAPQLDINEKRRQNEELMAMYIEKVAGERSVQEAKAMWPFC</sequence>
<dbReference type="Proteomes" id="UP001150941">
    <property type="component" value="Unassembled WGS sequence"/>
</dbReference>